<sequence>MGELVFAPEVRSLGRRLMAYADPLGVRAAERIRAEIPGYDEAQGLIFDELAASCSRNLRYVLGILAHGPVPGLEVPPVTGATLAEQGVPYESVLQATRIGGRFIWELLVEQSVQDEHEVLLSAAADIWSVIDDLSDQVTEAYRRALTERSRRDTVRAVLVGGLLDGDEPADQIAEAARILGFEGARDFVVVSAESPGPGVEGLPDVEAALLRSDVASAWHFDNHHQEGVVALRVGFGIFDLAAVLQDLTVARVGISRPFGALDRAVDGRFQARAVCAAASPGSTEVVRYDERPLGVLLADGPEHARDMVDTVLGEVFDLRSEDAAALLETARTWLATGGSYAATAKSLDLHKNTVRFRMDRFQDITKCDLTRPADAAEAVVALECARILGLG</sequence>
<dbReference type="InterPro" id="IPR051448">
    <property type="entry name" value="CdaR-like_regulators"/>
</dbReference>
<evidence type="ECO:0000259" key="2">
    <source>
        <dbReference type="Pfam" id="PF14361"/>
    </source>
</evidence>
<dbReference type="PANTHER" id="PTHR33744:SF1">
    <property type="entry name" value="DNA-BINDING TRANSCRIPTIONAL ACTIVATOR ADER"/>
    <property type="match status" value="1"/>
</dbReference>
<keyword evidence="4" id="KW-1185">Reference proteome</keyword>
<evidence type="ECO:0000313" key="3">
    <source>
        <dbReference type="EMBL" id="WQQ26136.1"/>
    </source>
</evidence>
<dbReference type="EMBL" id="CP141059">
    <property type="protein sequence ID" value="WQQ26136.1"/>
    <property type="molecule type" value="Genomic_DNA"/>
</dbReference>
<evidence type="ECO:0000259" key="1">
    <source>
        <dbReference type="Pfam" id="PF13556"/>
    </source>
</evidence>
<protein>
    <submittedName>
        <fullName evidence="3">Helix-turn-helix domain-containing protein</fullName>
    </submittedName>
</protein>
<dbReference type="InterPro" id="IPR042070">
    <property type="entry name" value="PucR_C-HTH_sf"/>
</dbReference>
<dbReference type="Pfam" id="PF13556">
    <property type="entry name" value="HTH_30"/>
    <property type="match status" value="1"/>
</dbReference>
<dbReference type="Gene3D" id="1.10.10.2840">
    <property type="entry name" value="PucR C-terminal helix-turn-helix domain"/>
    <property type="match status" value="1"/>
</dbReference>
<gene>
    <name evidence="3" type="ORF">SHK19_19500</name>
</gene>
<accession>A0ABZ0ZQB0</accession>
<feature type="domain" description="RsbT co-antagonist protein RsbRD N-terminal" evidence="2">
    <location>
        <begin position="27"/>
        <end position="154"/>
    </location>
</feature>
<feature type="domain" description="PucR C-terminal helix-turn-helix" evidence="1">
    <location>
        <begin position="327"/>
        <end position="384"/>
    </location>
</feature>
<dbReference type="Proteomes" id="UP001327225">
    <property type="component" value="Chromosome"/>
</dbReference>
<organism evidence="3 4">
    <name type="scientific">Nocardioides bizhenqiangii</name>
    <dbReference type="NCBI Taxonomy" id="3095076"/>
    <lineage>
        <taxon>Bacteria</taxon>
        <taxon>Bacillati</taxon>
        <taxon>Actinomycetota</taxon>
        <taxon>Actinomycetes</taxon>
        <taxon>Propionibacteriales</taxon>
        <taxon>Nocardioidaceae</taxon>
        <taxon>Nocardioides</taxon>
    </lineage>
</organism>
<evidence type="ECO:0000313" key="4">
    <source>
        <dbReference type="Proteomes" id="UP001327225"/>
    </source>
</evidence>
<dbReference type="Pfam" id="PF14361">
    <property type="entry name" value="RsbRD_N"/>
    <property type="match status" value="1"/>
</dbReference>
<reference evidence="4" key="1">
    <citation type="submission" date="2023-12" db="EMBL/GenBank/DDBJ databases">
        <title>Novel species in genus Nocardioides.</title>
        <authorList>
            <person name="Zhou H."/>
        </authorList>
    </citation>
    <scope>NUCLEOTIDE SEQUENCE [LARGE SCALE GENOMIC DNA]</scope>
    <source>
        <strain evidence="4">HM61</strain>
    </source>
</reference>
<proteinExistence type="predicted"/>
<dbReference type="InterPro" id="IPR025751">
    <property type="entry name" value="RsbRD_N_dom"/>
</dbReference>
<name>A0ABZ0ZQB0_9ACTN</name>
<dbReference type="RefSeq" id="WP_322454741.1">
    <property type="nucleotide sequence ID" value="NZ_CP141059.1"/>
</dbReference>
<dbReference type="InterPro" id="IPR025736">
    <property type="entry name" value="PucR_C-HTH_dom"/>
</dbReference>
<dbReference type="PANTHER" id="PTHR33744">
    <property type="entry name" value="CARBOHYDRATE DIACID REGULATOR"/>
    <property type="match status" value="1"/>
</dbReference>